<sequence>MLQPQPKPSLLFRLTSSCARLTNPRFRFRSQFSFLIPSHYTGSPLQFMFTLHQTRFRAAKFITTSRGEPRGRLPTSTSSSASSSPQSRALICQNRFEGFDTQTLCNERLCGLRNKRRGPGCVTKIDEVAAVFDFGEGFGFGSVGIGQLSGAYA</sequence>
<feature type="compositionally biased region" description="Low complexity" evidence="1">
    <location>
        <begin position="72"/>
        <end position="86"/>
    </location>
</feature>
<evidence type="ECO:0000313" key="2">
    <source>
        <dbReference type="EMBL" id="KAF1982246.1"/>
    </source>
</evidence>
<name>A0A6G1GMR1_9PEZI</name>
<gene>
    <name evidence="2" type="ORF">K402DRAFT_397687</name>
</gene>
<keyword evidence="3" id="KW-1185">Reference proteome</keyword>
<accession>A0A6G1GMR1</accession>
<feature type="region of interest" description="Disordered" evidence="1">
    <location>
        <begin position="66"/>
        <end position="86"/>
    </location>
</feature>
<proteinExistence type="predicted"/>
<dbReference type="Proteomes" id="UP000800041">
    <property type="component" value="Unassembled WGS sequence"/>
</dbReference>
<dbReference type="AlphaFoldDB" id="A0A6G1GMR1"/>
<protein>
    <submittedName>
        <fullName evidence="2">Uncharacterized protein</fullName>
    </submittedName>
</protein>
<evidence type="ECO:0000313" key="3">
    <source>
        <dbReference type="Proteomes" id="UP000800041"/>
    </source>
</evidence>
<reference evidence="2" key="1">
    <citation type="journal article" date="2020" name="Stud. Mycol.">
        <title>101 Dothideomycetes genomes: a test case for predicting lifestyles and emergence of pathogens.</title>
        <authorList>
            <person name="Haridas S."/>
            <person name="Albert R."/>
            <person name="Binder M."/>
            <person name="Bloem J."/>
            <person name="Labutti K."/>
            <person name="Salamov A."/>
            <person name="Andreopoulos B."/>
            <person name="Baker S."/>
            <person name="Barry K."/>
            <person name="Bills G."/>
            <person name="Bluhm B."/>
            <person name="Cannon C."/>
            <person name="Castanera R."/>
            <person name="Culley D."/>
            <person name="Daum C."/>
            <person name="Ezra D."/>
            <person name="Gonzalez J."/>
            <person name="Henrissat B."/>
            <person name="Kuo A."/>
            <person name="Liang C."/>
            <person name="Lipzen A."/>
            <person name="Lutzoni F."/>
            <person name="Magnuson J."/>
            <person name="Mondo S."/>
            <person name="Nolan M."/>
            <person name="Ohm R."/>
            <person name="Pangilinan J."/>
            <person name="Park H.-J."/>
            <person name="Ramirez L."/>
            <person name="Alfaro M."/>
            <person name="Sun H."/>
            <person name="Tritt A."/>
            <person name="Yoshinaga Y."/>
            <person name="Zwiers L.-H."/>
            <person name="Turgeon B."/>
            <person name="Goodwin S."/>
            <person name="Spatafora J."/>
            <person name="Crous P."/>
            <person name="Grigoriev I."/>
        </authorList>
    </citation>
    <scope>NUCLEOTIDE SEQUENCE</scope>
    <source>
        <strain evidence="2">CBS 113979</strain>
    </source>
</reference>
<dbReference type="EMBL" id="ML977186">
    <property type="protein sequence ID" value="KAF1982246.1"/>
    <property type="molecule type" value="Genomic_DNA"/>
</dbReference>
<evidence type="ECO:0000256" key="1">
    <source>
        <dbReference type="SAM" id="MobiDB-lite"/>
    </source>
</evidence>
<organism evidence="2 3">
    <name type="scientific">Aulographum hederae CBS 113979</name>
    <dbReference type="NCBI Taxonomy" id="1176131"/>
    <lineage>
        <taxon>Eukaryota</taxon>
        <taxon>Fungi</taxon>
        <taxon>Dikarya</taxon>
        <taxon>Ascomycota</taxon>
        <taxon>Pezizomycotina</taxon>
        <taxon>Dothideomycetes</taxon>
        <taxon>Pleosporomycetidae</taxon>
        <taxon>Aulographales</taxon>
        <taxon>Aulographaceae</taxon>
    </lineage>
</organism>